<evidence type="ECO:0000313" key="7">
    <source>
        <dbReference type="RefSeq" id="XP_030387009.1"/>
    </source>
</evidence>
<dbReference type="OrthoDB" id="6239677at2759"/>
<gene>
    <name evidence="7" type="primary">LOC115633693</name>
</gene>
<evidence type="ECO:0000256" key="1">
    <source>
        <dbReference type="ARBA" id="ARBA00004141"/>
    </source>
</evidence>
<keyword evidence="6" id="KW-1185">Reference proteome</keyword>
<organism evidence="6 7">
    <name type="scientific">Drosophila lebanonensis</name>
    <name type="common">Fruit fly</name>
    <name type="synonym">Scaptodrosophila lebanonensis</name>
    <dbReference type="NCBI Taxonomy" id="7225"/>
    <lineage>
        <taxon>Eukaryota</taxon>
        <taxon>Metazoa</taxon>
        <taxon>Ecdysozoa</taxon>
        <taxon>Arthropoda</taxon>
        <taxon>Hexapoda</taxon>
        <taxon>Insecta</taxon>
        <taxon>Pterygota</taxon>
        <taxon>Neoptera</taxon>
        <taxon>Endopterygota</taxon>
        <taxon>Diptera</taxon>
        <taxon>Brachycera</taxon>
        <taxon>Muscomorpha</taxon>
        <taxon>Ephydroidea</taxon>
        <taxon>Drosophilidae</taxon>
        <taxon>Scaptodrosophila</taxon>
    </lineage>
</organism>
<name>A0A6J2UF32_DROLE</name>
<protein>
    <submittedName>
        <fullName evidence="7">23 kDa integral membrane protein</fullName>
    </submittedName>
</protein>
<feature type="transmembrane region" description="Helical" evidence="5">
    <location>
        <begin position="44"/>
        <end position="67"/>
    </location>
</feature>
<dbReference type="InterPro" id="IPR018499">
    <property type="entry name" value="Tetraspanin/Peripherin"/>
</dbReference>
<accession>A0A6J2UF32</accession>
<dbReference type="Proteomes" id="UP000504634">
    <property type="component" value="Unplaced"/>
</dbReference>
<evidence type="ECO:0000256" key="4">
    <source>
        <dbReference type="ARBA" id="ARBA00023136"/>
    </source>
</evidence>
<proteinExistence type="predicted"/>
<keyword evidence="2 5" id="KW-0812">Transmembrane</keyword>
<evidence type="ECO:0000256" key="2">
    <source>
        <dbReference type="ARBA" id="ARBA00022692"/>
    </source>
</evidence>
<dbReference type="Gene3D" id="1.10.1450.10">
    <property type="entry name" value="Tetraspanin"/>
    <property type="match status" value="1"/>
</dbReference>
<comment type="subcellular location">
    <subcellularLocation>
        <location evidence="1">Membrane</location>
        <topology evidence="1">Multi-pass membrane protein</topology>
    </subcellularLocation>
</comment>
<dbReference type="SUPFAM" id="SSF48652">
    <property type="entry name" value="Tetraspanin"/>
    <property type="match status" value="1"/>
</dbReference>
<dbReference type="GeneID" id="115633693"/>
<feature type="transmembrane region" description="Helical" evidence="5">
    <location>
        <begin position="74"/>
        <end position="93"/>
    </location>
</feature>
<keyword evidence="4 5" id="KW-0472">Membrane</keyword>
<dbReference type="InterPro" id="IPR008952">
    <property type="entry name" value="Tetraspanin_EC2_sf"/>
</dbReference>
<reference evidence="7" key="1">
    <citation type="submission" date="2025-08" db="UniProtKB">
        <authorList>
            <consortium name="RefSeq"/>
        </authorList>
    </citation>
    <scope>IDENTIFICATION</scope>
    <source>
        <strain evidence="7">11010-0011.00</strain>
        <tissue evidence="7">Whole body</tissue>
    </source>
</reference>
<evidence type="ECO:0000313" key="6">
    <source>
        <dbReference type="Proteomes" id="UP000504634"/>
    </source>
</evidence>
<dbReference type="Pfam" id="PF00335">
    <property type="entry name" value="Tetraspanin"/>
    <property type="match status" value="1"/>
</dbReference>
<feature type="transmembrane region" description="Helical" evidence="5">
    <location>
        <begin position="12"/>
        <end position="38"/>
    </location>
</feature>
<keyword evidence="3 5" id="KW-1133">Transmembrane helix</keyword>
<dbReference type="GO" id="GO:0016020">
    <property type="term" value="C:membrane"/>
    <property type="evidence" value="ECO:0007669"/>
    <property type="project" value="UniProtKB-SubCell"/>
</dbReference>
<dbReference type="CDD" id="cd03127">
    <property type="entry name" value="tetraspanin_LEL"/>
    <property type="match status" value="1"/>
</dbReference>
<dbReference type="RefSeq" id="XP_030387009.1">
    <property type="nucleotide sequence ID" value="XM_030531149.1"/>
</dbReference>
<feature type="transmembrane region" description="Helical" evidence="5">
    <location>
        <begin position="187"/>
        <end position="207"/>
    </location>
</feature>
<sequence>MEKSFSITPWKYGLFTTCAFLVVCNIFFLSCGVVTWGSGMAVHGGYGVALCGAAIFGAAFLGIYVALKESYKYSIHYLISTGLVAVLLVVYFFTYMSMKGKLVHQFEGRIKDLFERATDRDDTMRPIHALFACCGVNGPQDYTGEQNGALPASCCYAFDCTVEANLYTQGCSTKAVNNVKIQSEVNYYMTIVIFLLELLGLFAGYFMGKARKMMKLKEDEAPINED</sequence>
<dbReference type="AlphaFoldDB" id="A0A6J2UF32"/>
<evidence type="ECO:0000256" key="3">
    <source>
        <dbReference type="ARBA" id="ARBA00022989"/>
    </source>
</evidence>
<evidence type="ECO:0000256" key="5">
    <source>
        <dbReference type="SAM" id="Phobius"/>
    </source>
</evidence>
<dbReference type="PROSITE" id="PS51257">
    <property type="entry name" value="PROKAR_LIPOPROTEIN"/>
    <property type="match status" value="1"/>
</dbReference>